<dbReference type="PANTHER" id="PTHR13370:SF3">
    <property type="entry name" value="TRNA (GUANINE(10)-N2)-METHYLTRANSFERASE HOMOLOG"/>
    <property type="match status" value="1"/>
</dbReference>
<dbReference type="PRINTS" id="PR00508">
    <property type="entry name" value="S21N4MTFRASE"/>
</dbReference>
<evidence type="ECO:0000259" key="9">
    <source>
        <dbReference type="Pfam" id="PF01555"/>
    </source>
</evidence>
<dbReference type="Gene3D" id="3.40.50.150">
    <property type="entry name" value="Vaccinia Virus protein VP39"/>
    <property type="match status" value="1"/>
</dbReference>
<dbReference type="GO" id="GO:0015667">
    <property type="term" value="F:site-specific DNA-methyltransferase (cytosine-N4-specific) activity"/>
    <property type="evidence" value="ECO:0007669"/>
    <property type="project" value="UniProtKB-EC"/>
</dbReference>
<keyword evidence="3" id="KW-0489">Methyltransferase</keyword>
<organism evidence="10">
    <name type="scientific">marine metagenome</name>
    <dbReference type="NCBI Taxonomy" id="408172"/>
    <lineage>
        <taxon>unclassified sequences</taxon>
        <taxon>metagenomes</taxon>
        <taxon>ecological metagenomes</taxon>
    </lineage>
</organism>
<dbReference type="EMBL" id="UINC01000884">
    <property type="protein sequence ID" value="SUZ62644.1"/>
    <property type="molecule type" value="Genomic_DNA"/>
</dbReference>
<evidence type="ECO:0000313" key="10">
    <source>
        <dbReference type="EMBL" id="SUZ62644.1"/>
    </source>
</evidence>
<dbReference type="GO" id="GO:0008170">
    <property type="term" value="F:N-methyltransferase activity"/>
    <property type="evidence" value="ECO:0007669"/>
    <property type="project" value="InterPro"/>
</dbReference>
<evidence type="ECO:0000256" key="7">
    <source>
        <dbReference type="ARBA" id="ARBA00023125"/>
    </source>
</evidence>
<dbReference type="GO" id="GO:0005737">
    <property type="term" value="C:cytoplasm"/>
    <property type="evidence" value="ECO:0007669"/>
    <property type="project" value="TreeGrafter"/>
</dbReference>
<dbReference type="Pfam" id="PF01555">
    <property type="entry name" value="N6_N4_Mtase"/>
    <property type="match status" value="1"/>
</dbReference>
<dbReference type="InterPro" id="IPR017985">
    <property type="entry name" value="MeTrfase_CN4_CS"/>
</dbReference>
<dbReference type="PANTHER" id="PTHR13370">
    <property type="entry name" value="RNA METHYLASE-RELATED"/>
    <property type="match status" value="1"/>
</dbReference>
<accession>A0A381P7R9</accession>
<dbReference type="InterPro" id="IPR001091">
    <property type="entry name" value="RM_Methyltransferase"/>
</dbReference>
<feature type="domain" description="DNA methylase N-4/N-6" evidence="9">
    <location>
        <begin position="86"/>
        <end position="317"/>
    </location>
</feature>
<dbReference type="PROSITE" id="PS00093">
    <property type="entry name" value="N4_MTASE"/>
    <property type="match status" value="1"/>
</dbReference>
<evidence type="ECO:0000256" key="1">
    <source>
        <dbReference type="ARBA" id="ARBA00010203"/>
    </source>
</evidence>
<keyword evidence="6" id="KW-0680">Restriction system</keyword>
<dbReference type="SUPFAM" id="SSF53335">
    <property type="entry name" value="S-adenosyl-L-methionine-dependent methyltransferases"/>
    <property type="match status" value="1"/>
</dbReference>
<comment type="catalytic activity">
    <reaction evidence="8">
        <text>a 2'-deoxycytidine in DNA + S-adenosyl-L-methionine = an N(4)-methyl-2'-deoxycytidine in DNA + S-adenosyl-L-homocysteine + H(+)</text>
        <dbReference type="Rhea" id="RHEA:16857"/>
        <dbReference type="Rhea" id="RHEA-COMP:11369"/>
        <dbReference type="Rhea" id="RHEA-COMP:13674"/>
        <dbReference type="ChEBI" id="CHEBI:15378"/>
        <dbReference type="ChEBI" id="CHEBI:57856"/>
        <dbReference type="ChEBI" id="CHEBI:59789"/>
        <dbReference type="ChEBI" id="CHEBI:85452"/>
        <dbReference type="ChEBI" id="CHEBI:137933"/>
        <dbReference type="EC" id="2.1.1.113"/>
    </reaction>
</comment>
<evidence type="ECO:0000256" key="2">
    <source>
        <dbReference type="ARBA" id="ARBA00012185"/>
    </source>
</evidence>
<dbReference type="GO" id="GO:0009307">
    <property type="term" value="P:DNA restriction-modification system"/>
    <property type="evidence" value="ECO:0007669"/>
    <property type="project" value="UniProtKB-KW"/>
</dbReference>
<keyword evidence="5" id="KW-0949">S-adenosyl-L-methionine</keyword>
<evidence type="ECO:0000256" key="5">
    <source>
        <dbReference type="ARBA" id="ARBA00022691"/>
    </source>
</evidence>
<evidence type="ECO:0000256" key="8">
    <source>
        <dbReference type="ARBA" id="ARBA00049120"/>
    </source>
</evidence>
<dbReference type="InterPro" id="IPR002941">
    <property type="entry name" value="DNA_methylase_N4/N6"/>
</dbReference>
<sequence length="532" mass="58836">MEGVPRRRLGAWADRGVTTMTERRGATSTTAFGVGRRENHDASAFYARFTAPELSDDDTVVRAPDLGDGCLNGDARDMHQLPDRSVALVVTSPPYFVGKDYEVEMERDGVPTSYLEYLAMLTDVFAECVRVLEPGGRIAVNVANLGRKPYRSLSADVIHILQDQLGLLLRGEVVWQKAEGATGSVAWGSFRRAANPVLRDMTERVVIASKGRFDRARPTVQRQREHLPSESTITTDEFMEATLDVWRIDAEQASRVGHPAPFPVELPRRLIDLYTYRDDLVLDPFLGSGSTLVAALRAGRRGVGYDLDPEYVTLAKQRLDDERRRLEEVRPEAWRRRDLAGTAAPQGGLFDVVDAPTGDGPQATDHVLDRATAAGKKVADIAEALLVEAGFEVVRTGVVRRDLGLKFPFLVTDRAVGRQWYIDVAGAFTNARPGMRRADILWRTLGRAHVLANGHHDDPAGRPRLLLLTPRLPRTGSEGDRALRAGGGHGFFDALELFDEGALARLRHYAEASPDRPLAGFWTEDEVEVRFA</sequence>
<dbReference type="InterPro" id="IPR029063">
    <property type="entry name" value="SAM-dependent_MTases_sf"/>
</dbReference>
<gene>
    <name evidence="10" type="ORF">METZ01_LOCUS15498</name>
</gene>
<evidence type="ECO:0000256" key="3">
    <source>
        <dbReference type="ARBA" id="ARBA00022603"/>
    </source>
</evidence>
<dbReference type="GO" id="GO:0032259">
    <property type="term" value="P:methylation"/>
    <property type="evidence" value="ECO:0007669"/>
    <property type="project" value="UniProtKB-KW"/>
</dbReference>
<evidence type="ECO:0000256" key="4">
    <source>
        <dbReference type="ARBA" id="ARBA00022679"/>
    </source>
</evidence>
<dbReference type="GO" id="GO:0009007">
    <property type="term" value="F:site-specific DNA-methyltransferase (adenine-specific) activity"/>
    <property type="evidence" value="ECO:0007669"/>
    <property type="project" value="TreeGrafter"/>
</dbReference>
<evidence type="ECO:0000256" key="6">
    <source>
        <dbReference type="ARBA" id="ARBA00022747"/>
    </source>
</evidence>
<proteinExistence type="inferred from homology"/>
<keyword evidence="7" id="KW-0238">DNA-binding</keyword>
<dbReference type="AlphaFoldDB" id="A0A381P7R9"/>
<reference evidence="10" key="1">
    <citation type="submission" date="2018-05" db="EMBL/GenBank/DDBJ databases">
        <authorList>
            <person name="Lanie J.A."/>
            <person name="Ng W.-L."/>
            <person name="Kazmierczak K.M."/>
            <person name="Andrzejewski T.M."/>
            <person name="Davidsen T.M."/>
            <person name="Wayne K.J."/>
            <person name="Tettelin H."/>
            <person name="Glass J.I."/>
            <person name="Rusch D."/>
            <person name="Podicherti R."/>
            <person name="Tsui H.-C.T."/>
            <person name="Winkler M.E."/>
        </authorList>
    </citation>
    <scope>NUCLEOTIDE SEQUENCE</scope>
</reference>
<protein>
    <recommendedName>
        <fullName evidence="2">site-specific DNA-methyltransferase (cytosine-N(4)-specific)</fullName>
        <ecNumber evidence="2">2.1.1.113</ecNumber>
    </recommendedName>
</protein>
<dbReference type="EC" id="2.1.1.113" evidence="2"/>
<name>A0A381P7R9_9ZZZZ</name>
<keyword evidence="4" id="KW-0808">Transferase</keyword>
<comment type="similarity">
    <text evidence="1">Belongs to the N(4)/N(6)-methyltransferase family. N(4) subfamily.</text>
</comment>
<dbReference type="GO" id="GO:0003677">
    <property type="term" value="F:DNA binding"/>
    <property type="evidence" value="ECO:0007669"/>
    <property type="project" value="UniProtKB-KW"/>
</dbReference>
<dbReference type="CDD" id="cd02440">
    <property type="entry name" value="AdoMet_MTases"/>
    <property type="match status" value="1"/>
</dbReference>